<evidence type="ECO:0000313" key="7">
    <source>
        <dbReference type="Proteomes" id="UP000038830"/>
    </source>
</evidence>
<comment type="subcellular location">
    <subcellularLocation>
        <location evidence="1">Mitochondrion matrix</location>
    </subcellularLocation>
</comment>
<dbReference type="Proteomes" id="UP000038830">
    <property type="component" value="Unassembled WGS sequence"/>
</dbReference>
<accession>A0A0H5C7Y4</accession>
<keyword evidence="6" id="KW-0808">Transferase</keyword>
<dbReference type="InterPro" id="IPR027266">
    <property type="entry name" value="TrmE/GcvT-like"/>
</dbReference>
<dbReference type="Pfam" id="PF25455">
    <property type="entry name" value="Beta-barrel_CAF17_C"/>
    <property type="match status" value="1"/>
</dbReference>
<name>A0A0H5C7Y4_CYBJN</name>
<keyword evidence="2" id="KW-0809">Transit peptide</keyword>
<dbReference type="GO" id="GO:0016740">
    <property type="term" value="F:transferase activity"/>
    <property type="evidence" value="ECO:0007669"/>
    <property type="project" value="UniProtKB-KW"/>
</dbReference>
<dbReference type="EMBL" id="CDQK01000005">
    <property type="protein sequence ID" value="CEP24097.1"/>
    <property type="molecule type" value="Genomic_DNA"/>
</dbReference>
<dbReference type="AlphaFoldDB" id="A0A0H5C7Y4"/>
<evidence type="ECO:0000259" key="5">
    <source>
        <dbReference type="Pfam" id="PF25455"/>
    </source>
</evidence>
<dbReference type="GO" id="GO:0005759">
    <property type="term" value="C:mitochondrial matrix"/>
    <property type="evidence" value="ECO:0007669"/>
    <property type="project" value="UniProtKB-SubCell"/>
</dbReference>
<proteinExistence type="inferred from homology"/>
<evidence type="ECO:0000256" key="3">
    <source>
        <dbReference type="ARBA" id="ARBA00023128"/>
    </source>
</evidence>
<gene>
    <name evidence="6" type="ORF">BN1211_4814</name>
</gene>
<dbReference type="Gene3D" id="3.30.1360.120">
    <property type="entry name" value="Probable tRNA modification gtpase trme, domain 1"/>
    <property type="match status" value="1"/>
</dbReference>
<evidence type="ECO:0000256" key="2">
    <source>
        <dbReference type="ARBA" id="ARBA00022946"/>
    </source>
</evidence>
<dbReference type="InterPro" id="IPR057460">
    <property type="entry name" value="CAF17_C"/>
</dbReference>
<dbReference type="InterPro" id="IPR045179">
    <property type="entry name" value="YgfZ/GcvT"/>
</dbReference>
<organism evidence="6 7">
    <name type="scientific">Cyberlindnera jadinii (strain ATCC 18201 / CBS 1600 / BCRC 20928 / JCM 3617 / NBRC 0987 / NRRL Y-1542)</name>
    <name type="common">Torula yeast</name>
    <name type="synonym">Candida utilis</name>
    <dbReference type="NCBI Taxonomy" id="983966"/>
    <lineage>
        <taxon>Eukaryota</taxon>
        <taxon>Fungi</taxon>
        <taxon>Dikarya</taxon>
        <taxon>Ascomycota</taxon>
        <taxon>Saccharomycotina</taxon>
        <taxon>Saccharomycetes</taxon>
        <taxon>Phaffomycetales</taxon>
        <taxon>Phaffomycetaceae</taxon>
        <taxon>Cyberlindnera</taxon>
    </lineage>
</organism>
<feature type="domain" description="CAF17 C-terminal" evidence="5">
    <location>
        <begin position="322"/>
        <end position="449"/>
    </location>
</feature>
<dbReference type="PANTHER" id="PTHR22602">
    <property type="entry name" value="TRANSFERASE CAF17, MITOCHONDRIAL-RELATED"/>
    <property type="match status" value="1"/>
</dbReference>
<dbReference type="SUPFAM" id="SSF103025">
    <property type="entry name" value="Folate-binding domain"/>
    <property type="match status" value="1"/>
</dbReference>
<evidence type="ECO:0000256" key="1">
    <source>
        <dbReference type="ARBA" id="ARBA00004305"/>
    </source>
</evidence>
<dbReference type="InterPro" id="IPR017703">
    <property type="entry name" value="YgfZ/GCV_T_CS"/>
</dbReference>
<evidence type="ECO:0000256" key="4">
    <source>
        <dbReference type="ARBA" id="ARBA00093447"/>
    </source>
</evidence>
<sequence length="450" mass="50404">MLRFSTNFLSKRCLSTFGYAQLGSRSVVKVSGPDATKFVNGLITSKMIPHASKRLAMTIEEGPEQELTLGEFDMSKNWGILLESPETTNQTVSRLGIYTMFLNSKGRIITDAWIYPGFKPSENEYMKQDAEYFIETDSSIMNQLTMMFKLHKLRSKVSFAPVQDVNVWACYNDNQMDALYDIQQEYVDLESTSLKTPEAAHKNVQSFQRSSFFQESIDDKITAFAFDNRVPDSGIRLVLPKGVTPTQVISEDYLPEGSEISADEFNTRRALFGVPEVPSDITPNKFLPLECNLEYMGGVNFDKGCYTGQELTVRTFHTGVVRKRVVPVRIFLLPTDTSELPLELNSQDPVCGCVPKGQWNITSDKEEENQSFVSSPFGGSSAKAARSRAKAMRSSGTLLSTYHNIGLALVRLEDFADPSTNFFVDIPGAGDGNKNLMLGIKAYIPYWWPE</sequence>
<evidence type="ECO:0000313" key="6">
    <source>
        <dbReference type="EMBL" id="CEP24097.1"/>
    </source>
</evidence>
<dbReference type="GO" id="GO:0016226">
    <property type="term" value="P:iron-sulfur cluster assembly"/>
    <property type="evidence" value="ECO:0007669"/>
    <property type="project" value="TreeGrafter"/>
</dbReference>
<dbReference type="NCBIfam" id="TIGR03317">
    <property type="entry name" value="ygfZ_signature"/>
    <property type="match status" value="1"/>
</dbReference>
<protein>
    <recommendedName>
        <fullName evidence="5">CAF17 C-terminal domain-containing protein</fullName>
    </recommendedName>
</protein>
<reference evidence="7" key="1">
    <citation type="journal article" date="2015" name="J. Biotechnol.">
        <title>The structure of the Cyberlindnera jadinii genome and its relation to Candida utilis analyzed by the occurrence of single nucleotide polymorphisms.</title>
        <authorList>
            <person name="Rupp O."/>
            <person name="Brinkrolf K."/>
            <person name="Buerth C."/>
            <person name="Kunigo M."/>
            <person name="Schneider J."/>
            <person name="Jaenicke S."/>
            <person name="Goesmann A."/>
            <person name="Puehler A."/>
            <person name="Jaeger K.-E."/>
            <person name="Ernst J.F."/>
        </authorList>
    </citation>
    <scope>NUCLEOTIDE SEQUENCE [LARGE SCALE GENOMIC DNA]</scope>
    <source>
        <strain evidence="7">ATCC 18201 / CBS 1600 / BCRC 20928 / JCM 3617 / NBRC 0987 / NRRL Y-1542</strain>
    </source>
</reference>
<keyword evidence="3" id="KW-0496">Mitochondrion</keyword>
<dbReference type="PANTHER" id="PTHR22602:SF0">
    <property type="entry name" value="TRANSFERASE CAF17, MITOCHONDRIAL-RELATED"/>
    <property type="match status" value="1"/>
</dbReference>
<comment type="similarity">
    <text evidence="4">Belongs to the GcvT family. CAF17/IBA57 subfamily.</text>
</comment>